<accession>A0A2H3E923</accession>
<protein>
    <submittedName>
        <fullName evidence="1">Uncharacterized protein</fullName>
    </submittedName>
</protein>
<evidence type="ECO:0000313" key="2">
    <source>
        <dbReference type="Proteomes" id="UP000217790"/>
    </source>
</evidence>
<dbReference type="Proteomes" id="UP000217790">
    <property type="component" value="Unassembled WGS sequence"/>
</dbReference>
<dbReference type="AlphaFoldDB" id="A0A2H3E923"/>
<name>A0A2H3E923_ARMGA</name>
<sequence>MSVSPSEPSLRPEVPRLTTGTLGGGIGTFFDKLVDITVLAIFDPRTHSTYCIWRPFQRVLVSKSSIPASKAAMKIFEDTLPCSSSLRRTTWNTTSCFKAGGKLSSFPFVLRSETWLPSAEQRVIDCTLRKDSPRLPEEKSSQVKLARNVFVCPSSGAA</sequence>
<proteinExistence type="predicted"/>
<dbReference type="EMBL" id="KZ293651">
    <property type="protein sequence ID" value="PBK96146.1"/>
    <property type="molecule type" value="Genomic_DNA"/>
</dbReference>
<evidence type="ECO:0000313" key="1">
    <source>
        <dbReference type="EMBL" id="PBK96146.1"/>
    </source>
</evidence>
<reference evidence="2" key="1">
    <citation type="journal article" date="2017" name="Nat. Ecol. Evol.">
        <title>Genome expansion and lineage-specific genetic innovations in the forest pathogenic fungi Armillaria.</title>
        <authorList>
            <person name="Sipos G."/>
            <person name="Prasanna A.N."/>
            <person name="Walter M.C."/>
            <person name="O'Connor E."/>
            <person name="Balint B."/>
            <person name="Krizsan K."/>
            <person name="Kiss B."/>
            <person name="Hess J."/>
            <person name="Varga T."/>
            <person name="Slot J."/>
            <person name="Riley R."/>
            <person name="Boka B."/>
            <person name="Rigling D."/>
            <person name="Barry K."/>
            <person name="Lee J."/>
            <person name="Mihaltcheva S."/>
            <person name="LaButti K."/>
            <person name="Lipzen A."/>
            <person name="Waldron R."/>
            <person name="Moloney N.M."/>
            <person name="Sperisen C."/>
            <person name="Kredics L."/>
            <person name="Vagvoelgyi C."/>
            <person name="Patrignani A."/>
            <person name="Fitzpatrick D."/>
            <person name="Nagy I."/>
            <person name="Doyle S."/>
            <person name="Anderson J.B."/>
            <person name="Grigoriev I.V."/>
            <person name="Gueldener U."/>
            <person name="Muensterkoetter M."/>
            <person name="Nagy L.G."/>
        </authorList>
    </citation>
    <scope>NUCLEOTIDE SEQUENCE [LARGE SCALE GENOMIC DNA]</scope>
    <source>
        <strain evidence="2">Ar21-2</strain>
    </source>
</reference>
<dbReference type="OrthoDB" id="10654287at2759"/>
<organism evidence="1 2">
    <name type="scientific">Armillaria gallica</name>
    <name type="common">Bulbous honey fungus</name>
    <name type="synonym">Armillaria bulbosa</name>
    <dbReference type="NCBI Taxonomy" id="47427"/>
    <lineage>
        <taxon>Eukaryota</taxon>
        <taxon>Fungi</taxon>
        <taxon>Dikarya</taxon>
        <taxon>Basidiomycota</taxon>
        <taxon>Agaricomycotina</taxon>
        <taxon>Agaricomycetes</taxon>
        <taxon>Agaricomycetidae</taxon>
        <taxon>Agaricales</taxon>
        <taxon>Marasmiineae</taxon>
        <taxon>Physalacriaceae</taxon>
        <taxon>Armillaria</taxon>
    </lineage>
</organism>
<gene>
    <name evidence="1" type="ORF">ARMGADRAFT_1077661</name>
</gene>
<dbReference type="InParanoid" id="A0A2H3E923"/>
<keyword evidence="2" id="KW-1185">Reference proteome</keyword>